<dbReference type="RefSeq" id="WP_379824963.1">
    <property type="nucleotide sequence ID" value="NZ_JBHUNQ010000001.1"/>
</dbReference>
<keyword evidence="1" id="KW-0812">Transmembrane</keyword>
<dbReference type="EMBL" id="BJUS01000012">
    <property type="protein sequence ID" value="GEK72858.1"/>
    <property type="molecule type" value="Genomic_DNA"/>
</dbReference>
<evidence type="ECO:0000256" key="1">
    <source>
        <dbReference type="SAM" id="Phobius"/>
    </source>
</evidence>
<keyword evidence="1" id="KW-1133">Transmembrane helix</keyword>
<evidence type="ECO:0000313" key="3">
    <source>
        <dbReference type="Proteomes" id="UP000321121"/>
    </source>
</evidence>
<sequence length="102" mass="11829">MRSAKEKPVRVYARAHHHDGGNVQRRHAHATIVPRALIEVCPRWFHSYPIFGLILLHFFWGVRADLGEWTLYAVASALIMATRLPPVARRLPRFRQRLAGIR</sequence>
<keyword evidence="3" id="KW-1185">Reference proteome</keyword>
<dbReference type="Proteomes" id="UP000321121">
    <property type="component" value="Unassembled WGS sequence"/>
</dbReference>
<keyword evidence="1" id="KW-0472">Membrane</keyword>
<evidence type="ECO:0008006" key="4">
    <source>
        <dbReference type="Google" id="ProtNLM"/>
    </source>
</evidence>
<accession>A0ABQ0U328</accession>
<reference evidence="2 3" key="1">
    <citation type="submission" date="2019-07" db="EMBL/GenBank/DDBJ databases">
        <title>Whole genome shotgun sequence of Halomonas halophila NBRC 102604.</title>
        <authorList>
            <person name="Hosoyama A."/>
            <person name="Uohara A."/>
            <person name="Ohji S."/>
            <person name="Ichikawa N."/>
        </authorList>
    </citation>
    <scope>NUCLEOTIDE SEQUENCE [LARGE SCALE GENOMIC DNA]</scope>
    <source>
        <strain evidence="2 3">NBRC 102604</strain>
    </source>
</reference>
<proteinExistence type="predicted"/>
<gene>
    <name evidence="2" type="ORF">HHA04nite_14020</name>
</gene>
<feature type="transmembrane region" description="Helical" evidence="1">
    <location>
        <begin position="45"/>
        <end position="63"/>
    </location>
</feature>
<name>A0ABQ0U328_9GAMM</name>
<evidence type="ECO:0000313" key="2">
    <source>
        <dbReference type="EMBL" id="GEK72858.1"/>
    </source>
</evidence>
<protein>
    <recommendedName>
        <fullName evidence="4">NnrU domain-containing protein</fullName>
    </recommendedName>
</protein>
<feature type="transmembrane region" description="Helical" evidence="1">
    <location>
        <begin position="69"/>
        <end position="88"/>
    </location>
</feature>
<comment type="caution">
    <text evidence="2">The sequence shown here is derived from an EMBL/GenBank/DDBJ whole genome shotgun (WGS) entry which is preliminary data.</text>
</comment>
<organism evidence="2 3">
    <name type="scientific">Halomonas halophila</name>
    <dbReference type="NCBI Taxonomy" id="29573"/>
    <lineage>
        <taxon>Bacteria</taxon>
        <taxon>Pseudomonadati</taxon>
        <taxon>Pseudomonadota</taxon>
        <taxon>Gammaproteobacteria</taxon>
        <taxon>Oceanospirillales</taxon>
        <taxon>Halomonadaceae</taxon>
        <taxon>Halomonas</taxon>
    </lineage>
</organism>